<protein>
    <submittedName>
        <fullName evidence="1">Uncharacterized protein</fullName>
    </submittedName>
</protein>
<organism evidence="1 2">
    <name type="scientific">Streptomyces avidinii</name>
    <dbReference type="NCBI Taxonomy" id="1895"/>
    <lineage>
        <taxon>Bacteria</taxon>
        <taxon>Bacillati</taxon>
        <taxon>Actinomycetota</taxon>
        <taxon>Actinomycetes</taxon>
        <taxon>Kitasatosporales</taxon>
        <taxon>Streptomycetaceae</taxon>
        <taxon>Streptomyces</taxon>
    </lineage>
</organism>
<keyword evidence="2" id="KW-1185">Reference proteome</keyword>
<comment type="caution">
    <text evidence="1">The sequence shown here is derived from an EMBL/GenBank/DDBJ whole genome shotgun (WGS) entry which is preliminary data.</text>
</comment>
<gene>
    <name evidence="1" type="ORF">J2Z77_000636</name>
</gene>
<accession>A0ABS4KXT2</accession>
<evidence type="ECO:0000313" key="1">
    <source>
        <dbReference type="EMBL" id="MBP2034852.1"/>
    </source>
</evidence>
<name>A0ABS4KXT2_STRAV</name>
<evidence type="ECO:0000313" key="2">
    <source>
        <dbReference type="Proteomes" id="UP001519310"/>
    </source>
</evidence>
<reference evidence="1 2" key="1">
    <citation type="submission" date="2021-03" db="EMBL/GenBank/DDBJ databases">
        <title>Genomic Encyclopedia of Type Strains, Phase IV (KMG-IV): sequencing the most valuable type-strain genomes for metagenomic binning, comparative biology and taxonomic classification.</title>
        <authorList>
            <person name="Goeker M."/>
        </authorList>
    </citation>
    <scope>NUCLEOTIDE SEQUENCE [LARGE SCALE GENOMIC DNA]</scope>
    <source>
        <strain evidence="1 2">DSM 40526</strain>
    </source>
</reference>
<sequence>MLRGLVAPWLDAPDFRRSHQSALVRKAPAFYRETEGVS</sequence>
<dbReference type="EMBL" id="JAGGLQ010000001">
    <property type="protein sequence ID" value="MBP2034852.1"/>
    <property type="molecule type" value="Genomic_DNA"/>
</dbReference>
<dbReference type="Proteomes" id="UP001519310">
    <property type="component" value="Unassembled WGS sequence"/>
</dbReference>
<proteinExistence type="predicted"/>